<protein>
    <recommendedName>
        <fullName evidence="3">F-box domain-containing protein</fullName>
    </recommendedName>
</protein>
<dbReference type="SUPFAM" id="SSF52047">
    <property type="entry name" value="RNI-like"/>
    <property type="match status" value="1"/>
</dbReference>
<evidence type="ECO:0008006" key="3">
    <source>
        <dbReference type="Google" id="ProtNLM"/>
    </source>
</evidence>
<reference evidence="1 2" key="1">
    <citation type="submission" date="2017-12" db="EMBL/GenBank/DDBJ databases">
        <title>Comparative genomics of Botrytis spp.</title>
        <authorList>
            <person name="Valero-Jimenez C.A."/>
            <person name="Tapia P."/>
            <person name="Veloso J."/>
            <person name="Silva-Moreno E."/>
            <person name="Staats M."/>
            <person name="Valdes J.H."/>
            <person name="Van Kan J.A.L."/>
        </authorList>
    </citation>
    <scope>NUCLEOTIDE SEQUENCE [LARGE SCALE GENOMIC DNA]</scope>
    <source>
        <strain evidence="1 2">Be9601</strain>
    </source>
</reference>
<accession>A0A4Z1JTG2</accession>
<dbReference type="AlphaFoldDB" id="A0A4Z1JTG2"/>
<name>A0A4Z1JTG2_9HELO</name>
<dbReference type="EMBL" id="PQXM01000122">
    <property type="protein sequence ID" value="TGO77101.1"/>
    <property type="molecule type" value="Genomic_DNA"/>
</dbReference>
<keyword evidence="2" id="KW-1185">Reference proteome</keyword>
<evidence type="ECO:0000313" key="2">
    <source>
        <dbReference type="Proteomes" id="UP000297229"/>
    </source>
</evidence>
<proteinExistence type="predicted"/>
<gene>
    <name evidence="1" type="ORF">BELL_0123g00160</name>
</gene>
<organism evidence="1 2">
    <name type="scientific">Botrytis elliptica</name>
    <dbReference type="NCBI Taxonomy" id="278938"/>
    <lineage>
        <taxon>Eukaryota</taxon>
        <taxon>Fungi</taxon>
        <taxon>Dikarya</taxon>
        <taxon>Ascomycota</taxon>
        <taxon>Pezizomycotina</taxon>
        <taxon>Leotiomycetes</taxon>
        <taxon>Helotiales</taxon>
        <taxon>Sclerotiniaceae</taxon>
        <taxon>Botrytis</taxon>
    </lineage>
</organism>
<comment type="caution">
    <text evidence="1">The sequence shown here is derived from an EMBL/GenBank/DDBJ whole genome shotgun (WGS) entry which is preliminary data.</text>
</comment>
<dbReference type="InterPro" id="IPR032675">
    <property type="entry name" value="LRR_dom_sf"/>
</dbReference>
<sequence>MPLLALSNELLNAIIEFCEFSDARELCKTCHLLNTVATPHLYSTITFYDKVDEICPKDPRHYLFLRTIVGRPDLAKFPKTFQCVWFLRAQLQSIWRLFYRKLDDRSDPANALCNLIRIKVIEASASEKQAELWYRAIFGWGNSRAPGSDGIFAFIVCLLPNLKEIHMSEGNFKHGGNAGTIDPTAEFFAPMFAHAVALQTKQRASEHEISPYSMSKLTSMSIKNISHDDVPLSKIVHRLELPSLKKFVVQDANDLSPEAPFSIPETFTSRVQDLQFERSVLHPENLRRLLSACPSLRRFALEHSSIRVPFCSTEMIEGLMASKETLEFIEAGVASEYIRPHLVETGSFGRPGSFADFPKLKEIVVSAGVILDDSINKNTSAKTYSGDDPDADHTRAFLQRIPRSLQNLTLKDCYSFDNMSFAAVAALVRQKERYAPDLKYISLTWLGMHPSQYRPCKYDLIRACKEEGIELGVVIKALGSYIR</sequence>
<dbReference type="Gene3D" id="3.80.10.10">
    <property type="entry name" value="Ribonuclease Inhibitor"/>
    <property type="match status" value="1"/>
</dbReference>
<dbReference type="Proteomes" id="UP000297229">
    <property type="component" value="Unassembled WGS sequence"/>
</dbReference>
<evidence type="ECO:0000313" key="1">
    <source>
        <dbReference type="EMBL" id="TGO77101.1"/>
    </source>
</evidence>